<evidence type="ECO:0000313" key="1">
    <source>
        <dbReference type="EMBL" id="RAH65169.1"/>
    </source>
</evidence>
<protein>
    <submittedName>
        <fullName evidence="1">Uncharacterized protein</fullName>
    </submittedName>
</protein>
<evidence type="ECO:0000313" key="2">
    <source>
        <dbReference type="Proteomes" id="UP000249661"/>
    </source>
</evidence>
<gene>
    <name evidence="1" type="ORF">BO66DRAFT_395647</name>
</gene>
<dbReference type="EMBL" id="KZ824999">
    <property type="protein sequence ID" value="RAH65169.1"/>
    <property type="molecule type" value="Genomic_DNA"/>
</dbReference>
<dbReference type="Proteomes" id="UP000249661">
    <property type="component" value="Unassembled WGS sequence"/>
</dbReference>
<proteinExistence type="predicted"/>
<reference evidence="1" key="1">
    <citation type="submission" date="2018-02" db="EMBL/GenBank/DDBJ databases">
        <title>The genomes of Aspergillus section Nigri reveals drivers in fungal speciation.</title>
        <authorList>
            <consortium name="DOE Joint Genome Institute"/>
            <person name="Vesth T.C."/>
            <person name="Nybo J."/>
            <person name="Theobald S."/>
            <person name="Brandl J."/>
            <person name="Frisvad J.C."/>
            <person name="Nielsen K.F."/>
            <person name="Lyhne E.K."/>
            <person name="Kogle M.E."/>
            <person name="Kuo A."/>
            <person name="Riley R."/>
            <person name="Clum A."/>
            <person name="Nolan M."/>
            <person name="Lipzen A."/>
            <person name="Salamov A."/>
            <person name="Henrissat B."/>
            <person name="Wiebenga A."/>
            <person name="De vries R.P."/>
            <person name="Grigoriev I.V."/>
            <person name="Mortensen U.H."/>
            <person name="Andersen M.R."/>
            <person name="Baker S.E."/>
        </authorList>
    </citation>
    <scope>NUCLEOTIDE SEQUENCE</scope>
    <source>
        <strain evidence="1">CBS 121060</strain>
    </source>
</reference>
<sequence>MSDDKTALAIRLWWLPMRSLCGKVDLTVPPSFPTGRLESPIGCVFYRSGILHRLETSQTISSG</sequence>
<accession>A0ACD1GV86</accession>
<organism evidence="1 2">
    <name type="scientific">Aspergillus aculeatinus CBS 121060</name>
    <dbReference type="NCBI Taxonomy" id="1448322"/>
    <lineage>
        <taxon>Eukaryota</taxon>
        <taxon>Fungi</taxon>
        <taxon>Dikarya</taxon>
        <taxon>Ascomycota</taxon>
        <taxon>Pezizomycotina</taxon>
        <taxon>Eurotiomycetes</taxon>
        <taxon>Eurotiomycetidae</taxon>
        <taxon>Eurotiales</taxon>
        <taxon>Aspergillaceae</taxon>
        <taxon>Aspergillus</taxon>
        <taxon>Aspergillus subgen. Circumdati</taxon>
    </lineage>
</organism>
<keyword evidence="2" id="KW-1185">Reference proteome</keyword>
<name>A0ACD1GV86_9EURO</name>